<dbReference type="Proteomes" id="UP000373449">
    <property type="component" value="Unassembled WGS sequence"/>
</dbReference>
<protein>
    <submittedName>
        <fullName evidence="1">Type VI secretion system contractile sheath small subunit</fullName>
    </submittedName>
</protein>
<dbReference type="OrthoDB" id="9789942at2"/>
<dbReference type="PANTHER" id="PTHR35850">
    <property type="entry name" value="CYTOPLASMIC PROTEIN-RELATED"/>
    <property type="match status" value="1"/>
</dbReference>
<dbReference type="NCBIfam" id="TIGR03358">
    <property type="entry name" value="VI_chp_5"/>
    <property type="match status" value="1"/>
</dbReference>
<dbReference type="RefSeq" id="WP_029095279.1">
    <property type="nucleotide sequence ID" value="NZ_CAADJA010000002.1"/>
</dbReference>
<name>A0A2C6DKF6_9GAMM</name>
<evidence type="ECO:0000313" key="4">
    <source>
        <dbReference type="Proteomes" id="UP000373449"/>
    </source>
</evidence>
<dbReference type="InterPro" id="IPR008312">
    <property type="entry name" value="T6SS_TssB1"/>
</dbReference>
<dbReference type="STRING" id="1111728.GCA_000427805_02877"/>
<evidence type="ECO:0000313" key="2">
    <source>
        <dbReference type="EMBL" id="VFS52541.1"/>
    </source>
</evidence>
<dbReference type="Proteomes" id="UP000224974">
    <property type="component" value="Unassembled WGS sequence"/>
</dbReference>
<evidence type="ECO:0000313" key="1">
    <source>
        <dbReference type="EMBL" id="PHI31716.1"/>
    </source>
</evidence>
<sequence>MSSKSVSVAPKERINVKFVPATGDQVAEKELPLSMVVIGDHKGRTEETPIEDRPLVSIDKNNFSEVMEKSGINLTFSVPNKLQENVDDDLTINLDIKNLQDFSPDNISRQVPELQNLLQLREALVALKGPLGNIKAFREQISKVLKDENARQKILDELEAYKPEQP</sequence>
<dbReference type="EMBL" id="PDDX01000001">
    <property type="protein sequence ID" value="PHI31716.1"/>
    <property type="molecule type" value="Genomic_DNA"/>
</dbReference>
<accession>A0A2C6DKF6</accession>
<dbReference type="Pfam" id="PF05591">
    <property type="entry name" value="T6SS_VipA"/>
    <property type="match status" value="1"/>
</dbReference>
<keyword evidence="3" id="KW-1185">Reference proteome</keyword>
<dbReference type="AlphaFoldDB" id="A0A2C6DKF6"/>
<reference evidence="3" key="1">
    <citation type="submission" date="2017-09" db="EMBL/GenBank/DDBJ databases">
        <title>FDA dAtabase for Regulatory Grade micrObial Sequences (FDA-ARGOS): Supporting development and validation of Infectious Disease Dx tests.</title>
        <authorList>
            <person name="Minogue T."/>
            <person name="Wolcott M."/>
            <person name="Wasieloski L."/>
            <person name="Aguilar W."/>
            <person name="Moore D."/>
            <person name="Tallon L."/>
            <person name="Sadzewicz L."/>
            <person name="Ott S."/>
            <person name="Zhao X."/>
            <person name="Nagaraj S."/>
            <person name="Vavikolanu K."/>
            <person name="Aluvathingal J."/>
            <person name="Nadendla S."/>
            <person name="Sichtig H."/>
        </authorList>
    </citation>
    <scope>NUCLEOTIDE SEQUENCE [LARGE SCALE GENOMIC DNA]</scope>
    <source>
        <strain evidence="3">FDAARGOS_387</strain>
    </source>
</reference>
<dbReference type="PIRSF" id="PIRSF028301">
    <property type="entry name" value="UCP028301"/>
    <property type="match status" value="1"/>
</dbReference>
<organism evidence="1 3">
    <name type="scientific">Budvicia aquatica</name>
    <dbReference type="NCBI Taxonomy" id="82979"/>
    <lineage>
        <taxon>Bacteria</taxon>
        <taxon>Pseudomonadati</taxon>
        <taxon>Pseudomonadota</taxon>
        <taxon>Gammaproteobacteria</taxon>
        <taxon>Enterobacterales</taxon>
        <taxon>Budviciaceae</taxon>
        <taxon>Budvicia</taxon>
    </lineage>
</organism>
<proteinExistence type="predicted"/>
<reference evidence="2 4" key="3">
    <citation type="submission" date="2019-03" db="EMBL/GenBank/DDBJ databases">
        <authorList>
            <consortium name="Pathogen Informatics"/>
        </authorList>
    </citation>
    <scope>NUCLEOTIDE SEQUENCE [LARGE SCALE GENOMIC DNA]</scope>
    <source>
        <strain evidence="2 4">NCTC12282</strain>
    </source>
</reference>
<gene>
    <name evidence="1" type="ORF">CRN84_21485</name>
    <name evidence="2" type="ORF">NCTC12282_05872</name>
</gene>
<reference evidence="1" key="2">
    <citation type="submission" date="2017-09" db="EMBL/GenBank/DDBJ databases">
        <title>FDA dAtabase for Regulatory Grade micrObial Sequences (FDA-ARGOS): Supporting development and validation of Infectious Disease Dx tests.</title>
        <authorList>
            <person name="Minogue T."/>
            <person name="Wolcott M."/>
            <person name="Wasieloski L."/>
            <person name="Aguilar W."/>
            <person name="Moore D."/>
            <person name="Tallon L.J."/>
            <person name="Sadzewicz L."/>
            <person name="Ott S."/>
            <person name="Zhao X."/>
            <person name="Nagaraj S."/>
            <person name="Vavikolanu K."/>
            <person name="Aluvathingal J."/>
            <person name="Nadendla S."/>
            <person name="Sichtig H."/>
        </authorList>
    </citation>
    <scope>NUCLEOTIDE SEQUENCE</scope>
    <source>
        <strain evidence="1">FDAARGOS_387</strain>
    </source>
</reference>
<dbReference type="PANTHER" id="PTHR35850:SF2">
    <property type="entry name" value="TYPE VI SECRETION SYSTEM CONTRACTILE SHEATH SMALL SUBUNIT"/>
    <property type="match status" value="1"/>
</dbReference>
<dbReference type="EMBL" id="CAADJA010000002">
    <property type="protein sequence ID" value="VFS52541.1"/>
    <property type="molecule type" value="Genomic_DNA"/>
</dbReference>
<evidence type="ECO:0000313" key="3">
    <source>
        <dbReference type="Proteomes" id="UP000224974"/>
    </source>
</evidence>